<evidence type="ECO:0000313" key="1">
    <source>
        <dbReference type="EMBL" id="TNJ26934.1"/>
    </source>
</evidence>
<protein>
    <submittedName>
        <fullName evidence="1">Uncharacterized protein</fullName>
    </submittedName>
</protein>
<comment type="caution">
    <text evidence="1">The sequence shown here is derived from an EMBL/GenBank/DDBJ whole genome shotgun (WGS) entry which is preliminary data.</text>
</comment>
<keyword evidence="2" id="KW-1185">Reference proteome</keyword>
<dbReference type="OrthoDB" id="10251263at2759"/>
<sequence length="213" mass="23904">MDTPARFVSFYSDLLDDEGLGERKGIPLADLVQEVRQEVDPLTDDALRIELRVRQRCCFEGCERLALPLAAVCKYHVGMAIDVPAFTTCSYPDCDSPVINPGLPEYGAFCAVHATSAEDYPLTPESCQAADEWLRNNNLEPNDPSIHLHVTQLFQKMSRRLSSYLQELRRPPQLLLEEPYVTPAYIDSEHCDAVVHSMVDQVLLARAALRGSR</sequence>
<dbReference type="EMBL" id="VDLU01000004">
    <property type="protein sequence ID" value="TNJ26934.1"/>
    <property type="molecule type" value="Genomic_DNA"/>
</dbReference>
<gene>
    <name evidence="1" type="ORF">GMRT_15061</name>
</gene>
<name>A0A4Z1SML9_GIAMU</name>
<dbReference type="AlphaFoldDB" id="A0A4Z1SML9"/>
<organism evidence="1 2">
    <name type="scientific">Giardia muris</name>
    <dbReference type="NCBI Taxonomy" id="5742"/>
    <lineage>
        <taxon>Eukaryota</taxon>
        <taxon>Metamonada</taxon>
        <taxon>Diplomonadida</taxon>
        <taxon>Hexamitidae</taxon>
        <taxon>Giardiinae</taxon>
        <taxon>Giardia</taxon>
    </lineage>
</organism>
<dbReference type="Proteomes" id="UP000315496">
    <property type="component" value="Chromosome 4"/>
</dbReference>
<accession>A0A4Z1SML9</accession>
<reference evidence="1 2" key="1">
    <citation type="submission" date="2019-05" db="EMBL/GenBank/DDBJ databases">
        <title>The compact genome of Giardia muris reveals important steps in the evolution of intestinal protozoan parasites.</title>
        <authorList>
            <person name="Xu F."/>
            <person name="Jimenez-Gonzalez A."/>
            <person name="Einarsson E."/>
            <person name="Astvaldsson A."/>
            <person name="Peirasmaki D."/>
            <person name="Eckmann L."/>
            <person name="Andersson J.O."/>
            <person name="Svard S.G."/>
            <person name="Jerlstrom-Hultqvist J."/>
        </authorList>
    </citation>
    <scope>NUCLEOTIDE SEQUENCE [LARGE SCALE GENOMIC DNA]</scope>
    <source>
        <strain evidence="1 2">Roberts-Thomson</strain>
    </source>
</reference>
<dbReference type="VEuPathDB" id="GiardiaDB:GMRT_15061"/>
<proteinExistence type="predicted"/>
<evidence type="ECO:0000313" key="2">
    <source>
        <dbReference type="Proteomes" id="UP000315496"/>
    </source>
</evidence>